<comment type="caution">
    <text evidence="1">The sequence shown here is derived from an EMBL/GenBank/DDBJ whole genome shotgun (WGS) entry which is preliminary data.</text>
</comment>
<proteinExistence type="predicted"/>
<name>A0A4Q2SD84_9ACTN</name>
<dbReference type="Proteomes" id="UP000293291">
    <property type="component" value="Unassembled WGS sequence"/>
</dbReference>
<keyword evidence="2" id="KW-1185">Reference proteome</keyword>
<gene>
    <name evidence="1" type="ORF">EUA07_14535</name>
</gene>
<dbReference type="AlphaFoldDB" id="A0A4Q2SD84"/>
<organism evidence="1 2">
    <name type="scientific">Nocardioides ganghwensis</name>
    <dbReference type="NCBI Taxonomy" id="252230"/>
    <lineage>
        <taxon>Bacteria</taxon>
        <taxon>Bacillati</taxon>
        <taxon>Actinomycetota</taxon>
        <taxon>Actinomycetes</taxon>
        <taxon>Propionibacteriales</taxon>
        <taxon>Nocardioidaceae</taxon>
        <taxon>Nocardioides</taxon>
    </lineage>
</organism>
<dbReference type="EMBL" id="SDWU01000015">
    <property type="protein sequence ID" value="RYC00344.1"/>
    <property type="molecule type" value="Genomic_DNA"/>
</dbReference>
<accession>A0A4Q2SD84</accession>
<evidence type="ECO:0000313" key="2">
    <source>
        <dbReference type="Proteomes" id="UP000293291"/>
    </source>
</evidence>
<reference evidence="1 2" key="1">
    <citation type="submission" date="2019-01" db="EMBL/GenBank/DDBJ databases">
        <title>Novel species of Nocardioides.</title>
        <authorList>
            <person name="Liu Q."/>
            <person name="Xin Y.-H."/>
        </authorList>
    </citation>
    <scope>NUCLEOTIDE SEQUENCE [LARGE SCALE GENOMIC DNA]</scope>
    <source>
        <strain evidence="1 2">CGMCC 4.6875</strain>
    </source>
</reference>
<dbReference type="RefSeq" id="WP_129455893.1">
    <property type="nucleotide sequence ID" value="NZ_JACXYX010000016.1"/>
</dbReference>
<sequence length="207" mass="21575">MRFTDDEILAMAADAEAPVPVILTTVDTDDPDAVLAAALRGQRSLAVRGLVAPDRVDPVVAQLQRGMAAPARFSAFAGNDQLDRATALPATTWLPLAQGLVRLEEEAMGSFTVRDDTVDDARDEITAWFDAARDATPESDGGGPELWICLAAVTAAGVAGIAARTGALRATTVNTDGAASTESRDYAVAHDLVASLLRSAVRSRGTT</sequence>
<protein>
    <submittedName>
        <fullName evidence="1">Uncharacterized protein</fullName>
    </submittedName>
</protein>
<evidence type="ECO:0000313" key="1">
    <source>
        <dbReference type="EMBL" id="RYC00344.1"/>
    </source>
</evidence>